<dbReference type="AlphaFoldDB" id="A0A7Y9RVG0"/>
<evidence type="ECO:0000256" key="5">
    <source>
        <dbReference type="NCBIfam" id="TIGR02228"/>
    </source>
</evidence>
<organism evidence="7 8">
    <name type="scientific">Nocardioides daedukensis</name>
    <dbReference type="NCBI Taxonomy" id="634462"/>
    <lineage>
        <taxon>Bacteria</taxon>
        <taxon>Bacillati</taxon>
        <taxon>Actinomycetota</taxon>
        <taxon>Actinomycetes</taxon>
        <taxon>Propionibacteriales</taxon>
        <taxon>Nocardioidaceae</taxon>
        <taxon>Nocardioides</taxon>
    </lineage>
</organism>
<dbReference type="SUPFAM" id="SSF51306">
    <property type="entry name" value="LexA/Signal peptidase"/>
    <property type="match status" value="1"/>
</dbReference>
<dbReference type="CDD" id="cd06462">
    <property type="entry name" value="Peptidase_S24_S26"/>
    <property type="match status" value="1"/>
</dbReference>
<comment type="subcellular location">
    <subcellularLocation>
        <location evidence="1">Membrane</location>
    </subcellularLocation>
</comment>
<keyword evidence="2 6" id="KW-0812">Transmembrane</keyword>
<keyword evidence="7" id="KW-0378">Hydrolase</keyword>
<sequence length="185" mass="20174">MGSVRRVWGWLGQVLAWLVILGVSAILGAAVVVPRIAGATPYTILTGSMQPSYPPGTLVVVRPSDHISTGSVITYQLESGKPAVVTHRVMTLGFTATGERRYVTKGDANDTPDAKAVRDVQIKGEVWYSIPYLGYLNNWLTGKERQMMIYIVAALLLGYAALMLVGAAREWLSKRGGDRVEQARR</sequence>
<dbReference type="InterPro" id="IPR001733">
    <property type="entry name" value="Peptidase_S26B"/>
</dbReference>
<dbReference type="GO" id="GO:0009003">
    <property type="term" value="F:signal peptidase activity"/>
    <property type="evidence" value="ECO:0007669"/>
    <property type="project" value="UniProtKB-EC"/>
</dbReference>
<protein>
    <recommendedName>
        <fullName evidence="5">Signal peptidase I</fullName>
        <ecNumber evidence="5">3.4.21.89</ecNumber>
    </recommendedName>
</protein>
<evidence type="ECO:0000313" key="7">
    <source>
        <dbReference type="EMBL" id="NYG57381.1"/>
    </source>
</evidence>
<proteinExistence type="predicted"/>
<reference evidence="7 8" key="1">
    <citation type="submission" date="2020-07" db="EMBL/GenBank/DDBJ databases">
        <title>Sequencing the genomes of 1000 actinobacteria strains.</title>
        <authorList>
            <person name="Klenk H.-P."/>
        </authorList>
    </citation>
    <scope>NUCLEOTIDE SEQUENCE [LARGE SCALE GENOMIC DNA]</scope>
    <source>
        <strain evidence="7 8">DSM 23819</strain>
    </source>
</reference>
<feature type="transmembrane region" description="Helical" evidence="6">
    <location>
        <begin position="7"/>
        <end position="33"/>
    </location>
</feature>
<dbReference type="EC" id="3.4.21.89" evidence="5"/>
<keyword evidence="4 6" id="KW-0472">Membrane</keyword>
<name>A0A7Y9RVG0_9ACTN</name>
<dbReference type="Proteomes" id="UP000540656">
    <property type="component" value="Unassembled WGS sequence"/>
</dbReference>
<feature type="transmembrane region" description="Helical" evidence="6">
    <location>
        <begin position="147"/>
        <end position="165"/>
    </location>
</feature>
<dbReference type="GO" id="GO:0016020">
    <property type="term" value="C:membrane"/>
    <property type="evidence" value="ECO:0007669"/>
    <property type="project" value="UniProtKB-SubCell"/>
</dbReference>
<dbReference type="GO" id="GO:0006465">
    <property type="term" value="P:signal peptide processing"/>
    <property type="evidence" value="ECO:0007669"/>
    <property type="project" value="UniProtKB-UniRule"/>
</dbReference>
<dbReference type="EMBL" id="JACCAA010000001">
    <property type="protein sequence ID" value="NYG57381.1"/>
    <property type="molecule type" value="Genomic_DNA"/>
</dbReference>
<dbReference type="RefSeq" id="WP_179500666.1">
    <property type="nucleotide sequence ID" value="NZ_JACCAA010000001.1"/>
</dbReference>
<evidence type="ECO:0000256" key="4">
    <source>
        <dbReference type="ARBA" id="ARBA00023136"/>
    </source>
</evidence>
<dbReference type="NCBIfam" id="TIGR02228">
    <property type="entry name" value="sigpep_I_arch"/>
    <property type="match status" value="1"/>
</dbReference>
<accession>A0A7Y9RVG0</accession>
<dbReference type="InterPro" id="IPR036286">
    <property type="entry name" value="LexA/Signal_pep-like_sf"/>
</dbReference>
<evidence type="ECO:0000313" key="8">
    <source>
        <dbReference type="Proteomes" id="UP000540656"/>
    </source>
</evidence>
<keyword evidence="8" id="KW-1185">Reference proteome</keyword>
<keyword evidence="3 6" id="KW-1133">Transmembrane helix</keyword>
<dbReference type="GO" id="GO:0004252">
    <property type="term" value="F:serine-type endopeptidase activity"/>
    <property type="evidence" value="ECO:0007669"/>
    <property type="project" value="UniProtKB-UniRule"/>
</dbReference>
<evidence type="ECO:0000256" key="3">
    <source>
        <dbReference type="ARBA" id="ARBA00022989"/>
    </source>
</evidence>
<dbReference type="PANTHER" id="PTHR10806">
    <property type="entry name" value="SIGNAL PEPTIDASE COMPLEX CATALYTIC SUBUNIT SEC11"/>
    <property type="match status" value="1"/>
</dbReference>
<gene>
    <name evidence="7" type="ORF">BJ980_000304</name>
</gene>
<evidence type="ECO:0000256" key="1">
    <source>
        <dbReference type="ARBA" id="ARBA00004370"/>
    </source>
</evidence>
<dbReference type="PANTHER" id="PTHR10806:SF6">
    <property type="entry name" value="SIGNAL PEPTIDASE COMPLEX CATALYTIC SUBUNIT SEC11"/>
    <property type="match status" value="1"/>
</dbReference>
<comment type="caution">
    <text evidence="7">The sequence shown here is derived from an EMBL/GenBank/DDBJ whole genome shotgun (WGS) entry which is preliminary data.</text>
</comment>
<evidence type="ECO:0000256" key="6">
    <source>
        <dbReference type="SAM" id="Phobius"/>
    </source>
</evidence>
<evidence type="ECO:0000256" key="2">
    <source>
        <dbReference type="ARBA" id="ARBA00022692"/>
    </source>
</evidence>